<feature type="chain" id="PRO_5046452949" evidence="1">
    <location>
        <begin position="21"/>
        <end position="105"/>
    </location>
</feature>
<feature type="signal peptide" evidence="1">
    <location>
        <begin position="1"/>
        <end position="20"/>
    </location>
</feature>
<dbReference type="RefSeq" id="WP_224036144.1">
    <property type="nucleotide sequence ID" value="NZ_AP024849.1"/>
</dbReference>
<organism evidence="2 3">
    <name type="scientific">Clostridium gelidum</name>
    <dbReference type="NCBI Taxonomy" id="704125"/>
    <lineage>
        <taxon>Bacteria</taxon>
        <taxon>Bacillati</taxon>
        <taxon>Bacillota</taxon>
        <taxon>Clostridia</taxon>
        <taxon>Eubacteriales</taxon>
        <taxon>Clostridiaceae</taxon>
        <taxon>Clostridium</taxon>
    </lineage>
</organism>
<evidence type="ECO:0000313" key="3">
    <source>
        <dbReference type="Proteomes" id="UP000824633"/>
    </source>
</evidence>
<gene>
    <name evidence="2" type="ORF">psyc5s11_05400</name>
</gene>
<dbReference type="Proteomes" id="UP000824633">
    <property type="component" value="Chromosome"/>
</dbReference>
<sequence length="105" mass="11803">MKKFTSVLLISLFLSFNMLIVTSVAETKVLKEGFYKATELNFSPDRVYAIQNISQNNAIFMLIFDGNQNLQQSIRLKPQSQKFSLIPIGPNYRLVIAGNGEVSIS</sequence>
<keyword evidence="1" id="KW-0732">Signal</keyword>
<keyword evidence="3" id="KW-1185">Reference proteome</keyword>
<evidence type="ECO:0000256" key="1">
    <source>
        <dbReference type="SAM" id="SignalP"/>
    </source>
</evidence>
<reference evidence="3" key="1">
    <citation type="submission" date="2021-07" db="EMBL/GenBank/DDBJ databases">
        <title>Complete genome sequencing of a Clostridium isolate.</title>
        <authorList>
            <person name="Ueki A."/>
            <person name="Tonouchi A."/>
        </authorList>
    </citation>
    <scope>NUCLEOTIDE SEQUENCE [LARGE SCALE GENOMIC DNA]</scope>
    <source>
        <strain evidence="3">C5S11</strain>
    </source>
</reference>
<name>A0ABM7T0R9_9CLOT</name>
<protein>
    <submittedName>
        <fullName evidence="2">Uncharacterized protein</fullName>
    </submittedName>
</protein>
<evidence type="ECO:0000313" key="2">
    <source>
        <dbReference type="EMBL" id="BCZ44473.1"/>
    </source>
</evidence>
<proteinExistence type="predicted"/>
<dbReference type="EMBL" id="AP024849">
    <property type="protein sequence ID" value="BCZ44473.1"/>
    <property type="molecule type" value="Genomic_DNA"/>
</dbReference>
<accession>A0ABM7T0R9</accession>